<dbReference type="Proteomes" id="UP000774326">
    <property type="component" value="Unassembled WGS sequence"/>
</dbReference>
<reference evidence="1" key="1">
    <citation type="journal article" date="2021" name="Open Biol.">
        <title>Shared evolutionary footprints suggest mitochondrial oxidative damage underlies multiple complex I losses in fungi.</title>
        <authorList>
            <person name="Schikora-Tamarit M.A."/>
            <person name="Marcet-Houben M."/>
            <person name="Nosek J."/>
            <person name="Gabaldon T."/>
        </authorList>
    </citation>
    <scope>NUCLEOTIDE SEQUENCE</scope>
    <source>
        <strain evidence="1">CBS2887</strain>
    </source>
</reference>
<comment type="caution">
    <text evidence="1">The sequence shown here is derived from an EMBL/GenBank/DDBJ whole genome shotgun (WGS) entry which is preliminary data.</text>
</comment>
<evidence type="ECO:0000313" key="2">
    <source>
        <dbReference type="Proteomes" id="UP000774326"/>
    </source>
</evidence>
<evidence type="ECO:0000313" key="1">
    <source>
        <dbReference type="EMBL" id="KAH3685500.1"/>
    </source>
</evidence>
<protein>
    <submittedName>
        <fullName evidence="1">Uncharacterized protein</fullName>
    </submittedName>
</protein>
<name>A0A9P8Q9F1_WICPI</name>
<accession>A0A9P8Q9F1</accession>
<organism evidence="1 2">
    <name type="scientific">Wickerhamomyces pijperi</name>
    <name type="common">Yeast</name>
    <name type="synonym">Pichia pijperi</name>
    <dbReference type="NCBI Taxonomy" id="599730"/>
    <lineage>
        <taxon>Eukaryota</taxon>
        <taxon>Fungi</taxon>
        <taxon>Dikarya</taxon>
        <taxon>Ascomycota</taxon>
        <taxon>Saccharomycotina</taxon>
        <taxon>Saccharomycetes</taxon>
        <taxon>Phaffomycetales</taxon>
        <taxon>Wickerhamomycetaceae</taxon>
        <taxon>Wickerhamomyces</taxon>
    </lineage>
</organism>
<reference evidence="1" key="2">
    <citation type="submission" date="2021-01" db="EMBL/GenBank/DDBJ databases">
        <authorList>
            <person name="Schikora-Tamarit M.A."/>
        </authorList>
    </citation>
    <scope>NUCLEOTIDE SEQUENCE</scope>
    <source>
        <strain evidence="1">CBS2887</strain>
    </source>
</reference>
<dbReference type="AlphaFoldDB" id="A0A9P8Q9F1"/>
<proteinExistence type="predicted"/>
<sequence length="101" mass="12016">MYLGITNAKDVEIYEPHCGETESEEAESEEDQFADNVTIREFDVQATPHRHHFDHQDHNCKDKIDHTDDIYIELVNFARSYYRQFGKAYNDAAYLWKNQSR</sequence>
<dbReference type="EMBL" id="JAEUBG010001957">
    <property type="protein sequence ID" value="KAH3685500.1"/>
    <property type="molecule type" value="Genomic_DNA"/>
</dbReference>
<keyword evidence="2" id="KW-1185">Reference proteome</keyword>
<gene>
    <name evidence="1" type="ORF">WICPIJ_003527</name>
</gene>